<dbReference type="AlphaFoldDB" id="A0A8J8MHG0"/>
<evidence type="ECO:0000313" key="3">
    <source>
        <dbReference type="Proteomes" id="UP000683246"/>
    </source>
</evidence>
<dbReference type="EMBL" id="CP058649">
    <property type="protein sequence ID" value="QUI21725.1"/>
    <property type="molecule type" value="Genomic_DNA"/>
</dbReference>
<sequence length="114" mass="12688">MVKKLVLYACMMMSLTGCSSKAYKYDDGEYFGEAEGHHGPIKVKVLVDKHVISDIFILEEQEIPGLKEIVYEKIPPKMKKHNTWDVDGVSGATLTSTGLKNAVKDAIEDALQEE</sequence>
<dbReference type="Proteomes" id="UP000683246">
    <property type="component" value="Chromosome"/>
</dbReference>
<gene>
    <name evidence="2" type="ORF">HZI73_05180</name>
</gene>
<dbReference type="KEGG" id="vpy:HZI73_05180"/>
<dbReference type="GO" id="GO:0016020">
    <property type="term" value="C:membrane"/>
    <property type="evidence" value="ECO:0007669"/>
    <property type="project" value="InterPro"/>
</dbReference>
<dbReference type="RefSeq" id="WP_212697196.1">
    <property type="nucleotide sequence ID" value="NZ_CP058649.1"/>
</dbReference>
<proteinExistence type="predicted"/>
<dbReference type="PROSITE" id="PS51257">
    <property type="entry name" value="PROKAR_LIPOPROTEIN"/>
    <property type="match status" value="1"/>
</dbReference>
<feature type="domain" description="FMN-binding" evidence="1">
    <location>
        <begin position="36"/>
        <end position="110"/>
    </location>
</feature>
<evidence type="ECO:0000259" key="1">
    <source>
        <dbReference type="SMART" id="SM00900"/>
    </source>
</evidence>
<evidence type="ECO:0000313" key="2">
    <source>
        <dbReference type="EMBL" id="QUI21725.1"/>
    </source>
</evidence>
<dbReference type="InterPro" id="IPR007329">
    <property type="entry name" value="FMN-bd"/>
</dbReference>
<dbReference type="Gene3D" id="3.90.1010.20">
    <property type="match status" value="1"/>
</dbReference>
<dbReference type="SMART" id="SM00900">
    <property type="entry name" value="FMN_bind"/>
    <property type="match status" value="1"/>
</dbReference>
<dbReference type="GO" id="GO:0010181">
    <property type="term" value="F:FMN binding"/>
    <property type="evidence" value="ECO:0007669"/>
    <property type="project" value="InterPro"/>
</dbReference>
<accession>A0A8J8MHG0</accession>
<protein>
    <submittedName>
        <fullName evidence="2">FMN-binding protein</fullName>
    </submittedName>
</protein>
<name>A0A8J8MHG0_9FIRM</name>
<reference evidence="2" key="1">
    <citation type="submission" date="2020-07" db="EMBL/GenBank/DDBJ databases">
        <title>Vallitalea pronyensis genome.</title>
        <authorList>
            <person name="Postec A."/>
        </authorList>
    </citation>
    <scope>NUCLEOTIDE SEQUENCE</scope>
    <source>
        <strain evidence="2">FatNI3</strain>
    </source>
</reference>
<keyword evidence="3" id="KW-1185">Reference proteome</keyword>
<dbReference type="Pfam" id="PF04205">
    <property type="entry name" value="FMN_bind"/>
    <property type="match status" value="1"/>
</dbReference>
<organism evidence="2 3">
    <name type="scientific">Vallitalea pronyensis</name>
    <dbReference type="NCBI Taxonomy" id="1348613"/>
    <lineage>
        <taxon>Bacteria</taxon>
        <taxon>Bacillati</taxon>
        <taxon>Bacillota</taxon>
        <taxon>Clostridia</taxon>
        <taxon>Lachnospirales</taxon>
        <taxon>Vallitaleaceae</taxon>
        <taxon>Vallitalea</taxon>
    </lineage>
</organism>